<dbReference type="PANTHER" id="PTHR15427:SF36">
    <property type="entry name" value="EMILIN-2"/>
    <property type="match status" value="1"/>
</dbReference>
<dbReference type="SMART" id="SM00110">
    <property type="entry name" value="C1Q"/>
    <property type="match status" value="1"/>
</dbReference>
<dbReference type="InterPro" id="IPR050392">
    <property type="entry name" value="Collagen/C1q_domain"/>
</dbReference>
<feature type="non-terminal residue" evidence="6">
    <location>
        <position position="256"/>
    </location>
</feature>
<dbReference type="PRINTS" id="PR00007">
    <property type="entry name" value="COMPLEMNTC1Q"/>
</dbReference>
<dbReference type="InterPro" id="IPR008983">
    <property type="entry name" value="Tumour_necrosis_fac-like_dom"/>
</dbReference>
<evidence type="ECO:0000259" key="5">
    <source>
        <dbReference type="PROSITE" id="PS50871"/>
    </source>
</evidence>
<evidence type="ECO:0000256" key="2">
    <source>
        <dbReference type="ARBA" id="ARBA00022525"/>
    </source>
</evidence>
<dbReference type="SUPFAM" id="SSF49842">
    <property type="entry name" value="TNF-like"/>
    <property type="match status" value="1"/>
</dbReference>
<evidence type="ECO:0000256" key="1">
    <source>
        <dbReference type="ARBA" id="ARBA00004498"/>
    </source>
</evidence>
<dbReference type="Gene3D" id="2.60.120.40">
    <property type="match status" value="1"/>
</dbReference>
<feature type="region of interest" description="Disordered" evidence="4">
    <location>
        <begin position="188"/>
        <end position="209"/>
    </location>
</feature>
<evidence type="ECO:0000256" key="3">
    <source>
        <dbReference type="ARBA" id="ARBA00022530"/>
    </source>
</evidence>
<feature type="non-terminal residue" evidence="6">
    <location>
        <position position="1"/>
    </location>
</feature>
<dbReference type="PANTHER" id="PTHR15427">
    <property type="entry name" value="EMILIN ELASTIN MICROFIBRIL INTERFACE-LOCATED PROTEIN ELASTIN MICROFIBRIL INTERFACER"/>
    <property type="match status" value="1"/>
</dbReference>
<keyword evidence="2" id="KW-0964">Secreted</keyword>
<dbReference type="AlphaFoldDB" id="Q4RH45"/>
<dbReference type="PROSITE" id="PS50871">
    <property type="entry name" value="C1Q"/>
    <property type="match status" value="1"/>
</dbReference>
<dbReference type="Pfam" id="PF00386">
    <property type="entry name" value="C1q"/>
    <property type="match status" value="1"/>
</dbReference>
<comment type="subcellular location">
    <subcellularLocation>
        <location evidence="1">Secreted</location>
        <location evidence="1">Extracellular space</location>
        <location evidence="1">Extracellular matrix</location>
    </subcellularLocation>
</comment>
<evidence type="ECO:0000313" key="6">
    <source>
        <dbReference type="EMBL" id="CAG12287.1"/>
    </source>
</evidence>
<sequence>SPAPLPDSTRARLHIPVIIPPLPSSPRQPYHPVQPAKPNTRTINVNPPQQPGDPAVIPEAPARPVMETGEAGPPGYIHRVTVRRGSEDSSSQPVQGFAGAPGYPPLQPAAFTHPSNRQEVSAASASYADPFSFSAGFTQQSLSGDFGVIRFNRVLVNDGGHYSPHTGIFTVPLDGRYLVSGVLTAQQGERRPEAAERHWRNEGSAPGKRSCMGSAPFSLILPLRKGDRVGVVKTEGQLATTGSREILSTFSAIFLY</sequence>
<feature type="region of interest" description="Disordered" evidence="4">
    <location>
        <begin position="19"/>
        <end position="38"/>
    </location>
</feature>
<organism evidence="6">
    <name type="scientific">Tetraodon nigroviridis</name>
    <name type="common">Spotted green pufferfish</name>
    <name type="synonym">Chelonodon nigroviridis</name>
    <dbReference type="NCBI Taxonomy" id="99883"/>
    <lineage>
        <taxon>Eukaryota</taxon>
        <taxon>Metazoa</taxon>
        <taxon>Chordata</taxon>
        <taxon>Craniata</taxon>
        <taxon>Vertebrata</taxon>
        <taxon>Euteleostomi</taxon>
        <taxon>Actinopterygii</taxon>
        <taxon>Neopterygii</taxon>
        <taxon>Teleostei</taxon>
        <taxon>Neoteleostei</taxon>
        <taxon>Acanthomorphata</taxon>
        <taxon>Eupercaria</taxon>
        <taxon>Tetraodontiformes</taxon>
        <taxon>Tetradontoidea</taxon>
        <taxon>Tetraodontidae</taxon>
        <taxon>Tetraodon</taxon>
    </lineage>
</organism>
<reference evidence="6" key="1">
    <citation type="journal article" date="2004" name="Nature">
        <title>Genome duplication in the teleost fish Tetraodon nigroviridis reveals the early vertebrate proto-karyotype.</title>
        <authorList>
            <person name="Jaillon O."/>
            <person name="Aury J.-M."/>
            <person name="Brunet F."/>
            <person name="Petit J.-L."/>
            <person name="Stange-Thomann N."/>
            <person name="Mauceli E."/>
            <person name="Bouneau L."/>
            <person name="Fischer C."/>
            <person name="Ozouf-Costaz C."/>
            <person name="Bernot A."/>
            <person name="Nicaud S."/>
            <person name="Jaffe D."/>
            <person name="Fisher S."/>
            <person name="Lutfalla G."/>
            <person name="Dossat C."/>
            <person name="Segurens B."/>
            <person name="Dasilva C."/>
            <person name="Salanoubat M."/>
            <person name="Levy M."/>
            <person name="Boudet N."/>
            <person name="Castellano S."/>
            <person name="Anthouard V."/>
            <person name="Jubin C."/>
            <person name="Castelli V."/>
            <person name="Katinka M."/>
            <person name="Vacherie B."/>
            <person name="Biemont C."/>
            <person name="Skalli Z."/>
            <person name="Cattolico L."/>
            <person name="Poulain J."/>
            <person name="De Berardinis V."/>
            <person name="Cruaud C."/>
            <person name="Duprat S."/>
            <person name="Brottier P."/>
            <person name="Coutanceau J.-P."/>
            <person name="Gouzy J."/>
            <person name="Parra G."/>
            <person name="Lardier G."/>
            <person name="Chapple C."/>
            <person name="McKernan K.J."/>
            <person name="McEwan P."/>
            <person name="Bosak S."/>
            <person name="Kellis M."/>
            <person name="Volff J.-N."/>
            <person name="Guigo R."/>
            <person name="Zody M.C."/>
            <person name="Mesirov J."/>
            <person name="Lindblad-Toh K."/>
            <person name="Birren B."/>
            <person name="Nusbaum C."/>
            <person name="Kahn D."/>
            <person name="Robinson-Rechavi M."/>
            <person name="Laudet V."/>
            <person name="Schachter V."/>
            <person name="Quetier F."/>
            <person name="Saurin W."/>
            <person name="Scarpelli C."/>
            <person name="Wincker P."/>
            <person name="Lander E.S."/>
            <person name="Weissenbach J."/>
            <person name="Roest Crollius H."/>
        </authorList>
    </citation>
    <scope>NUCLEOTIDE SEQUENCE [LARGE SCALE GENOMIC DNA]</scope>
</reference>
<feature type="domain" description="C1q" evidence="5">
    <location>
        <begin position="126"/>
        <end position="256"/>
    </location>
</feature>
<protein>
    <submittedName>
        <fullName evidence="6">(spotted green pufferfish) hypothetical protein</fullName>
    </submittedName>
</protein>
<dbReference type="KEGG" id="tng:GSTEN00034516G001"/>
<gene>
    <name evidence="6" type="ORF">GSTENG00034516001</name>
</gene>
<reference evidence="6" key="2">
    <citation type="submission" date="2004-02" db="EMBL/GenBank/DDBJ databases">
        <authorList>
            <consortium name="Genoscope"/>
            <consortium name="Whitehead Institute Centre for Genome Research"/>
        </authorList>
    </citation>
    <scope>NUCLEOTIDE SEQUENCE</scope>
</reference>
<evidence type="ECO:0000256" key="4">
    <source>
        <dbReference type="SAM" id="MobiDB-lite"/>
    </source>
</evidence>
<proteinExistence type="predicted"/>
<comment type="caution">
    <text evidence="6">The sequence shown here is derived from an EMBL/GenBank/DDBJ whole genome shotgun (WGS) entry which is preliminary data.</text>
</comment>
<feature type="compositionally biased region" description="Basic and acidic residues" evidence="4">
    <location>
        <begin position="188"/>
        <end position="201"/>
    </location>
</feature>
<keyword evidence="3" id="KW-0272">Extracellular matrix</keyword>
<dbReference type="EMBL" id="CAAE01015069">
    <property type="protein sequence ID" value="CAG12287.1"/>
    <property type="molecule type" value="Genomic_DNA"/>
</dbReference>
<dbReference type="OrthoDB" id="9944757at2759"/>
<name>Q4RH45_TETNG</name>
<dbReference type="InterPro" id="IPR001073">
    <property type="entry name" value="C1q_dom"/>
</dbReference>
<accession>Q4RH45</accession>